<proteinExistence type="predicted"/>
<dbReference type="Proteomes" id="UP001057452">
    <property type="component" value="Chromosome 15"/>
</dbReference>
<reference evidence="1" key="1">
    <citation type="submission" date="2022-05" db="EMBL/GenBank/DDBJ databases">
        <title>Chromosome-level genome of Chaenocephalus aceratus.</title>
        <authorList>
            <person name="Park H."/>
        </authorList>
    </citation>
    <scope>NUCLEOTIDE SEQUENCE</scope>
    <source>
        <strain evidence="1">KU_202001</strain>
    </source>
</reference>
<keyword evidence="2" id="KW-1185">Reference proteome</keyword>
<sequence>MFEAQQKDSGGRLKRACCEIQEVVIKEKFGVRRAFFLEKKAAHCPRAVLGLWRPGLRAGLRGWISLSLHAEAWPCSQLFVQLAHQRGHQGLKTPSQAQSDTSTAAPAQVANPPTPLTPGLFAPRPSFKKSVLFGSAAPASALVISAIDLLQMS</sequence>
<gene>
    <name evidence="1" type="ORF">KUCAC02_025703</name>
</gene>
<evidence type="ECO:0000313" key="2">
    <source>
        <dbReference type="Proteomes" id="UP001057452"/>
    </source>
</evidence>
<protein>
    <submittedName>
        <fullName evidence="1">Uncharacterized protein</fullName>
    </submittedName>
</protein>
<evidence type="ECO:0000313" key="1">
    <source>
        <dbReference type="EMBL" id="KAI4804059.1"/>
    </source>
</evidence>
<name>A0ACB9VVB9_CHAAC</name>
<dbReference type="EMBL" id="CM043799">
    <property type="protein sequence ID" value="KAI4804059.1"/>
    <property type="molecule type" value="Genomic_DNA"/>
</dbReference>
<comment type="caution">
    <text evidence="1">The sequence shown here is derived from an EMBL/GenBank/DDBJ whole genome shotgun (WGS) entry which is preliminary data.</text>
</comment>
<organism evidence="1 2">
    <name type="scientific">Chaenocephalus aceratus</name>
    <name type="common">Blackfin icefish</name>
    <name type="synonym">Chaenichthys aceratus</name>
    <dbReference type="NCBI Taxonomy" id="36190"/>
    <lineage>
        <taxon>Eukaryota</taxon>
        <taxon>Metazoa</taxon>
        <taxon>Chordata</taxon>
        <taxon>Craniata</taxon>
        <taxon>Vertebrata</taxon>
        <taxon>Euteleostomi</taxon>
        <taxon>Actinopterygii</taxon>
        <taxon>Neopterygii</taxon>
        <taxon>Teleostei</taxon>
        <taxon>Neoteleostei</taxon>
        <taxon>Acanthomorphata</taxon>
        <taxon>Eupercaria</taxon>
        <taxon>Perciformes</taxon>
        <taxon>Notothenioidei</taxon>
        <taxon>Channichthyidae</taxon>
        <taxon>Chaenocephalus</taxon>
    </lineage>
</organism>
<accession>A0ACB9VVB9</accession>